<name>A0A3P9Q3W1_POERE</name>
<dbReference type="AlphaFoldDB" id="A0A3P9Q3W1"/>
<dbReference type="Proteomes" id="UP000242638">
    <property type="component" value="Unassembled WGS sequence"/>
</dbReference>
<dbReference type="PANTHER" id="PTHR11559">
    <property type="entry name" value="CARBOXYLESTERASE"/>
    <property type="match status" value="1"/>
</dbReference>
<dbReference type="SUPFAM" id="SSF53474">
    <property type="entry name" value="alpha/beta-Hydrolases"/>
    <property type="match status" value="1"/>
</dbReference>
<comment type="similarity">
    <text evidence="1">Belongs to the type-B carboxylesterase/lipase family.</text>
</comment>
<dbReference type="STRING" id="8081.ENSPREP00000028842"/>
<protein>
    <recommendedName>
        <fullName evidence="2">Carboxylesterase type B domain-containing protein</fullName>
    </recommendedName>
</protein>
<reference evidence="4" key="1">
    <citation type="submission" date="2013-11" db="EMBL/GenBank/DDBJ databases">
        <title>The genomic landscape of the Guanapo guppy.</title>
        <authorList>
            <person name="Kuenstner A."/>
            <person name="Dreyer C."/>
        </authorList>
    </citation>
    <scope>NUCLEOTIDE SEQUENCE</scope>
    <source>
        <strain evidence="4">Guanapo</strain>
    </source>
</reference>
<accession>A0A3P9Q3W1</accession>
<dbReference type="OMA" id="NCMMDIV"/>
<dbReference type="InterPro" id="IPR050309">
    <property type="entry name" value="Type-B_Carboxylest/Lipase"/>
</dbReference>
<evidence type="ECO:0000313" key="4">
    <source>
        <dbReference type="Proteomes" id="UP000242638"/>
    </source>
</evidence>
<dbReference type="Pfam" id="PF00135">
    <property type="entry name" value="COesterase"/>
    <property type="match status" value="1"/>
</dbReference>
<dbReference type="Gene3D" id="3.40.50.1820">
    <property type="entry name" value="alpha/beta hydrolase"/>
    <property type="match status" value="1"/>
</dbReference>
<dbReference type="Ensembl" id="ENSPRET00000029163.1">
    <property type="protein sequence ID" value="ENSPREP00000028842.1"/>
    <property type="gene ID" value="ENSPREG00000019506.1"/>
</dbReference>
<reference evidence="3" key="3">
    <citation type="submission" date="2025-09" db="UniProtKB">
        <authorList>
            <consortium name="Ensembl"/>
        </authorList>
    </citation>
    <scope>IDENTIFICATION</scope>
    <source>
        <strain evidence="3">Guanapo</strain>
    </source>
</reference>
<evidence type="ECO:0000256" key="1">
    <source>
        <dbReference type="ARBA" id="ARBA00005964"/>
    </source>
</evidence>
<reference evidence="3" key="2">
    <citation type="submission" date="2025-08" db="UniProtKB">
        <authorList>
            <consortium name="Ensembl"/>
        </authorList>
    </citation>
    <scope>IDENTIFICATION</scope>
    <source>
        <strain evidence="3">Guanapo</strain>
    </source>
</reference>
<dbReference type="InterPro" id="IPR002018">
    <property type="entry name" value="CarbesteraseB"/>
</dbReference>
<dbReference type="Bgee" id="ENSPREG00000019506">
    <property type="expression patterns" value="Expressed in head"/>
</dbReference>
<feature type="domain" description="Carboxylesterase type B" evidence="2">
    <location>
        <begin position="7"/>
        <end position="236"/>
    </location>
</feature>
<dbReference type="GeneTree" id="ENSGT00940000166187"/>
<sequence length="258" mass="28943">MDGLTFPSFHPSAVDGEFLPGTADVLLQRKEVLNIPVMMGVTNHEFGWILPLVAFGPPGWEKGMNREAVLAVVHMFNPKGVSCLIVDEYLKDAKTPEDIRDAFTEVIGDLLMVLPTIKVAGYHAGQKQRWLTHCAPVYMYEFVYVTDRPTPNRPSFVKADHADDVGFMYGAFNCTVQDERFSRTMMSYWASFARTGSPNGPGLVNWPLFDKQKQEYMELGQTQTVKQKLRKDRVHFITVTLPQKLQQTAAAAAARAAN</sequence>
<evidence type="ECO:0000313" key="3">
    <source>
        <dbReference type="Ensembl" id="ENSPREP00000028842.1"/>
    </source>
</evidence>
<organism evidence="3 4">
    <name type="scientific">Poecilia reticulata</name>
    <name type="common">Guppy</name>
    <name type="synonym">Acanthophacelus reticulatus</name>
    <dbReference type="NCBI Taxonomy" id="8081"/>
    <lineage>
        <taxon>Eukaryota</taxon>
        <taxon>Metazoa</taxon>
        <taxon>Chordata</taxon>
        <taxon>Craniata</taxon>
        <taxon>Vertebrata</taxon>
        <taxon>Euteleostomi</taxon>
        <taxon>Actinopterygii</taxon>
        <taxon>Neopterygii</taxon>
        <taxon>Teleostei</taxon>
        <taxon>Neoteleostei</taxon>
        <taxon>Acanthomorphata</taxon>
        <taxon>Ovalentaria</taxon>
        <taxon>Atherinomorphae</taxon>
        <taxon>Cyprinodontiformes</taxon>
        <taxon>Poeciliidae</taxon>
        <taxon>Poeciliinae</taxon>
        <taxon>Poecilia</taxon>
    </lineage>
</organism>
<evidence type="ECO:0000259" key="2">
    <source>
        <dbReference type="Pfam" id="PF00135"/>
    </source>
</evidence>
<dbReference type="InterPro" id="IPR029058">
    <property type="entry name" value="AB_hydrolase_fold"/>
</dbReference>
<proteinExistence type="inferred from homology"/>
<keyword evidence="4" id="KW-1185">Reference proteome</keyword>